<sequence>MTAANATREIGPYGASADGSAKTPVPMMLPITRAVAAGKPSEDAALGRRSVPAPPGDSDFLEVEGMAALLVSAVLSRRFDP</sequence>
<name>A0ABP6TIL5_9ACTN</name>
<dbReference type="Proteomes" id="UP001501455">
    <property type="component" value="Unassembled WGS sequence"/>
</dbReference>
<reference evidence="3" key="1">
    <citation type="journal article" date="2019" name="Int. J. Syst. Evol. Microbiol.">
        <title>The Global Catalogue of Microorganisms (GCM) 10K type strain sequencing project: providing services to taxonomists for standard genome sequencing and annotation.</title>
        <authorList>
            <consortium name="The Broad Institute Genomics Platform"/>
            <consortium name="The Broad Institute Genome Sequencing Center for Infectious Disease"/>
            <person name="Wu L."/>
            <person name="Ma J."/>
        </authorList>
    </citation>
    <scope>NUCLEOTIDE SEQUENCE [LARGE SCALE GENOMIC DNA]</scope>
    <source>
        <strain evidence="3">JCM 4816</strain>
    </source>
</reference>
<evidence type="ECO:0000256" key="1">
    <source>
        <dbReference type="SAM" id="MobiDB-lite"/>
    </source>
</evidence>
<keyword evidence="3" id="KW-1185">Reference proteome</keyword>
<dbReference type="EMBL" id="BAAAXF010000018">
    <property type="protein sequence ID" value="GAA3495066.1"/>
    <property type="molecule type" value="Genomic_DNA"/>
</dbReference>
<feature type="region of interest" description="Disordered" evidence="1">
    <location>
        <begin position="1"/>
        <end position="24"/>
    </location>
</feature>
<organism evidence="2 3">
    <name type="scientific">Streptomyces prasinosporus</name>
    <dbReference type="NCBI Taxonomy" id="68256"/>
    <lineage>
        <taxon>Bacteria</taxon>
        <taxon>Bacillati</taxon>
        <taxon>Actinomycetota</taxon>
        <taxon>Actinomycetes</taxon>
        <taxon>Kitasatosporales</taxon>
        <taxon>Streptomycetaceae</taxon>
        <taxon>Streptomyces</taxon>
        <taxon>Streptomyces albogriseolus group</taxon>
    </lineage>
</organism>
<protein>
    <submittedName>
        <fullName evidence="2">Uncharacterized protein</fullName>
    </submittedName>
</protein>
<evidence type="ECO:0000313" key="2">
    <source>
        <dbReference type="EMBL" id="GAA3495066.1"/>
    </source>
</evidence>
<accession>A0ABP6TIL5</accession>
<proteinExistence type="predicted"/>
<gene>
    <name evidence="2" type="ORF">GCM10019016_021660</name>
</gene>
<comment type="caution">
    <text evidence="2">The sequence shown here is derived from an EMBL/GenBank/DDBJ whole genome shotgun (WGS) entry which is preliminary data.</text>
</comment>
<evidence type="ECO:0000313" key="3">
    <source>
        <dbReference type="Proteomes" id="UP001501455"/>
    </source>
</evidence>